<proteinExistence type="predicted"/>
<dbReference type="Proteomes" id="UP000245626">
    <property type="component" value="Unassembled WGS sequence"/>
</dbReference>
<gene>
    <name evidence="1" type="ORF">IE53DRAFT_379678</name>
</gene>
<reference evidence="1 2" key="1">
    <citation type="journal article" date="2018" name="Mol. Biol. Evol.">
        <title>Broad Genomic Sampling Reveals a Smut Pathogenic Ancestry of the Fungal Clade Ustilaginomycotina.</title>
        <authorList>
            <person name="Kijpornyongpan T."/>
            <person name="Mondo S.J."/>
            <person name="Barry K."/>
            <person name="Sandor L."/>
            <person name="Lee J."/>
            <person name="Lipzen A."/>
            <person name="Pangilinan J."/>
            <person name="LaButti K."/>
            <person name="Hainaut M."/>
            <person name="Henrissat B."/>
            <person name="Grigoriev I.V."/>
            <person name="Spatafora J.W."/>
            <person name="Aime M.C."/>
        </authorList>
    </citation>
    <scope>NUCLEOTIDE SEQUENCE [LARGE SCALE GENOMIC DNA]</scope>
    <source>
        <strain evidence="1 2">SA 807</strain>
    </source>
</reference>
<name>A0ACD0NXE1_9BASI</name>
<dbReference type="EMBL" id="KZ819921">
    <property type="protein sequence ID" value="PWN50543.1"/>
    <property type="molecule type" value="Genomic_DNA"/>
</dbReference>
<evidence type="ECO:0000313" key="1">
    <source>
        <dbReference type="EMBL" id="PWN50543.1"/>
    </source>
</evidence>
<sequence>MAEYKYDEEGGQFLTFVLTFLLLILIPLTYSILFPGASSAGKQGWFDSKGQKVADIKKANRRTLTNPQLNQRILFVLAGWTAVFYLFKQILSAASNSSHKVYDPFQILGIATSATEKEIKKHYKRLSVKFHPDKLTLGPNQTKEEAEGQFIELTKAYKSLTDETIRKNFELYGHPDGRQEMSMGIALPRWVIESQNNMYVLGAYGLILGVGLPYLVAKWWYGSRSKTKDGIINSTAQTYFQHLREDSDVPRIMALLAVSDEFNDEALNKRGKDREEEELSRIQAEVVKRLEAYGPKHILVDGEFKTPSIRKALILLYAYLFRIQSKSASLTKAKYVNAAKAVQLLNGLMSISLAHNWLDETLLIMDVIQRLVQAVPVQDDSCAPLLQLPHLTPEICQELIKSNSMASLGVQGLWKVPDAERRKVILNGGGVTAQEYDQIVRVMGEFPRIELVDAYFKVSGEKLVTTGAIVQFVVKLRTLPMKRDGSLLRDGARMDAKRVDEETSVRPGSEEDDDVKLDALIGRKDASADTEGKQPVGYARAPYFLEERKPSWWVMIGDHKMNRVIVQPSKVSDIGPDKVRTFSVQFQAPPQPGLYTFQAVVKSDSYLGSDAARYVKLKVDDPSALEEEDLEDEISDPEEDTLAGQMAMMRGGKVKPSRADRESSEEEQDESDEEDGSSTEEEEESGEGSESDSDEDDSD</sequence>
<evidence type="ECO:0000313" key="2">
    <source>
        <dbReference type="Proteomes" id="UP000245626"/>
    </source>
</evidence>
<protein>
    <submittedName>
        <fullName evidence="1">Uncharacterized protein</fullName>
    </submittedName>
</protein>
<organism evidence="1 2">
    <name type="scientific">Violaceomyces palustris</name>
    <dbReference type="NCBI Taxonomy" id="1673888"/>
    <lineage>
        <taxon>Eukaryota</taxon>
        <taxon>Fungi</taxon>
        <taxon>Dikarya</taxon>
        <taxon>Basidiomycota</taxon>
        <taxon>Ustilaginomycotina</taxon>
        <taxon>Ustilaginomycetes</taxon>
        <taxon>Violaceomycetales</taxon>
        <taxon>Violaceomycetaceae</taxon>
        <taxon>Violaceomyces</taxon>
    </lineage>
</organism>
<accession>A0ACD0NXE1</accession>
<keyword evidence="2" id="KW-1185">Reference proteome</keyword>